<evidence type="ECO:0000313" key="1">
    <source>
        <dbReference type="EMBL" id="CUA81718.1"/>
    </source>
</evidence>
<dbReference type="STRING" id="375574.GCA_001418035_00361"/>
<dbReference type="RefSeq" id="WP_072242788.1">
    <property type="nucleotide sequence ID" value="NZ_CYHA01000001.1"/>
</dbReference>
<keyword evidence="1" id="KW-0808">Transferase</keyword>
<name>A0A0K6GT54_9NEIS</name>
<dbReference type="PANTHER" id="PTHR43179:SF10">
    <property type="entry name" value="GLYCOSYL TRANSFERASE"/>
    <property type="match status" value="1"/>
</dbReference>
<reference evidence="2" key="1">
    <citation type="submission" date="2015-08" db="EMBL/GenBank/DDBJ databases">
        <authorList>
            <person name="Varghese N."/>
        </authorList>
    </citation>
    <scope>NUCLEOTIDE SEQUENCE [LARGE SCALE GENOMIC DNA]</scope>
    <source>
        <strain evidence="2">DSM 17901</strain>
    </source>
</reference>
<gene>
    <name evidence="1" type="ORF">Ga0061063_0562</name>
</gene>
<sequence>MRLIASIVLFKNFKNKTEPLIEQITSSSLLEKLILVDNGGCNWASNMNNEKIVYIKPKHNIGFGAGHNIAISRFAEHSDFFLIVNPDIEVSAEDLDAFCLAAEKEDAALFMPDIRYPNGERQHLCKLLPTPFDLFFRRFLPSISKSTNTTYELHDADYSRKFFAPYLSGCFMLVRSTALKAVGGFDERFFLYLEDTDLSRRLATYGSALYLPSTTVTHHFQKASYKSVKLLLIHIHSACSYFFKWGWFFDAERKQMNQRCLRHLPRK</sequence>
<accession>A0A0K6GT54</accession>
<evidence type="ECO:0000313" key="2">
    <source>
        <dbReference type="Proteomes" id="UP000243535"/>
    </source>
</evidence>
<dbReference type="GO" id="GO:0016740">
    <property type="term" value="F:transferase activity"/>
    <property type="evidence" value="ECO:0007669"/>
    <property type="project" value="UniProtKB-KW"/>
</dbReference>
<dbReference type="EMBL" id="CYHA01000001">
    <property type="protein sequence ID" value="CUA81718.1"/>
    <property type="molecule type" value="Genomic_DNA"/>
</dbReference>
<dbReference type="Proteomes" id="UP000243535">
    <property type="component" value="Unassembled WGS sequence"/>
</dbReference>
<organism evidence="1 2">
    <name type="scientific">Gulbenkiania indica</name>
    <dbReference type="NCBI Taxonomy" id="375574"/>
    <lineage>
        <taxon>Bacteria</taxon>
        <taxon>Pseudomonadati</taxon>
        <taxon>Pseudomonadota</taxon>
        <taxon>Betaproteobacteria</taxon>
        <taxon>Neisseriales</taxon>
        <taxon>Chromobacteriaceae</taxon>
        <taxon>Gulbenkiania</taxon>
    </lineage>
</organism>
<protein>
    <submittedName>
        <fullName evidence="1">Glycosyltransferase, GT2 family</fullName>
    </submittedName>
</protein>
<dbReference type="Gene3D" id="3.90.550.10">
    <property type="entry name" value="Spore Coat Polysaccharide Biosynthesis Protein SpsA, Chain A"/>
    <property type="match status" value="1"/>
</dbReference>
<dbReference type="InterPro" id="IPR029044">
    <property type="entry name" value="Nucleotide-diphossugar_trans"/>
</dbReference>
<proteinExistence type="predicted"/>
<dbReference type="SUPFAM" id="SSF53448">
    <property type="entry name" value="Nucleotide-diphospho-sugar transferases"/>
    <property type="match status" value="1"/>
</dbReference>
<keyword evidence="2" id="KW-1185">Reference proteome</keyword>
<dbReference type="OrthoDB" id="9771846at2"/>
<dbReference type="AlphaFoldDB" id="A0A0K6GT54"/>
<dbReference type="PANTHER" id="PTHR43179">
    <property type="entry name" value="RHAMNOSYLTRANSFERASE WBBL"/>
    <property type="match status" value="1"/>
</dbReference>